<dbReference type="InterPro" id="IPR042186">
    <property type="entry name" value="FimD_plug_dom"/>
</dbReference>
<name>A0A7C9KEH1_9GAMM</name>
<keyword evidence="5 10" id="KW-1029">Fimbrium biogenesis</keyword>
<dbReference type="PANTHER" id="PTHR30451">
    <property type="entry name" value="OUTER MEMBRANE USHER PROTEIN"/>
    <property type="match status" value="1"/>
</dbReference>
<keyword evidence="9 10" id="KW-0998">Cell outer membrane</keyword>
<reference evidence="13 14" key="1">
    <citation type="journal article" date="2019" name="Nature">
        <title>A new antibiotic selectively kills Gram-negative pathogens.</title>
        <authorList>
            <person name="Imai Y."/>
            <person name="Meyer K.J."/>
            <person name="Iinishi A."/>
            <person name="Favre-Godal Q."/>
            <person name="Green R."/>
            <person name="Manuse S."/>
            <person name="Caboni M."/>
            <person name="Mori M."/>
            <person name="Niles S."/>
            <person name="Ghiglieri M."/>
            <person name="Honrao C."/>
            <person name="Ma X."/>
            <person name="Guo J.J."/>
            <person name="Makriyannis A."/>
            <person name="Linares-Otoya L."/>
            <person name="Boehringer N."/>
            <person name="Wuisan Z.G."/>
            <person name="Kaur H."/>
            <person name="Wu R."/>
            <person name="Mateus A."/>
            <person name="Typas A."/>
            <person name="Savitski M.M."/>
            <person name="Espinoza J.L."/>
            <person name="O'Rourke A."/>
            <person name="Nelson K.E."/>
            <person name="Hiller S."/>
            <person name="Noinaj N."/>
            <person name="Schaeberle T.F."/>
            <person name="D'Onofrio A."/>
            <person name="Lewis K."/>
        </authorList>
    </citation>
    <scope>NUCLEOTIDE SEQUENCE [LARGE SCALE GENOMIC DNA]</scope>
    <source>
        <strain evidence="13 14">HGB 1456</strain>
    </source>
</reference>
<dbReference type="InterPro" id="IPR025949">
    <property type="entry name" value="PapC-like_C"/>
</dbReference>
<proteinExistence type="inferred from homology"/>
<dbReference type="GO" id="GO:0009297">
    <property type="term" value="P:pilus assembly"/>
    <property type="evidence" value="ECO:0007669"/>
    <property type="project" value="InterPro"/>
</dbReference>
<feature type="domain" description="PapC N-terminal" evidence="12">
    <location>
        <begin position="75"/>
        <end position="225"/>
    </location>
</feature>
<keyword evidence="3 10" id="KW-0813">Transport</keyword>
<dbReference type="Pfam" id="PF13954">
    <property type="entry name" value="PapC_N"/>
    <property type="match status" value="1"/>
</dbReference>
<comment type="subcellular location">
    <subcellularLocation>
        <location evidence="1 10">Cell outer membrane</location>
        <topology evidence="1 10">Multi-pass membrane protein</topology>
    </subcellularLocation>
</comment>
<keyword evidence="4" id="KW-1134">Transmembrane beta strand</keyword>
<keyword evidence="7" id="KW-0732">Signal</keyword>
<evidence type="ECO:0000313" key="14">
    <source>
        <dbReference type="Proteomes" id="UP000481739"/>
    </source>
</evidence>
<evidence type="ECO:0000256" key="8">
    <source>
        <dbReference type="ARBA" id="ARBA00023136"/>
    </source>
</evidence>
<dbReference type="PANTHER" id="PTHR30451:SF21">
    <property type="entry name" value="FIMBRIAL USHER DOMAIN-CONTAINING PROTEIN YDET-RELATED"/>
    <property type="match status" value="1"/>
</dbReference>
<dbReference type="InterPro" id="IPR000015">
    <property type="entry name" value="Fimb_usher"/>
</dbReference>
<dbReference type="InterPro" id="IPR043142">
    <property type="entry name" value="PapC-like_C_sf"/>
</dbReference>
<evidence type="ECO:0000256" key="2">
    <source>
        <dbReference type="ARBA" id="ARBA00008064"/>
    </source>
</evidence>
<evidence type="ECO:0000256" key="10">
    <source>
        <dbReference type="RuleBase" id="RU003884"/>
    </source>
</evidence>
<dbReference type="Proteomes" id="UP000481739">
    <property type="component" value="Unassembled WGS sequence"/>
</dbReference>
<evidence type="ECO:0000256" key="3">
    <source>
        <dbReference type="ARBA" id="ARBA00022448"/>
    </source>
</evidence>
<keyword evidence="6 10" id="KW-0812">Transmembrane</keyword>
<dbReference type="SUPFAM" id="SSF141729">
    <property type="entry name" value="FimD N-terminal domain-like"/>
    <property type="match status" value="1"/>
</dbReference>
<dbReference type="InterPro" id="IPR037224">
    <property type="entry name" value="PapC_N_sf"/>
</dbReference>
<dbReference type="GO" id="GO:0015473">
    <property type="term" value="F:fimbrial usher porin activity"/>
    <property type="evidence" value="ECO:0007669"/>
    <property type="project" value="InterPro"/>
</dbReference>
<organism evidence="13 14">
    <name type="scientific">Photorhabdus khanii</name>
    <dbReference type="NCBI Taxonomy" id="1004150"/>
    <lineage>
        <taxon>Bacteria</taxon>
        <taxon>Pseudomonadati</taxon>
        <taxon>Pseudomonadota</taxon>
        <taxon>Gammaproteobacteria</taxon>
        <taxon>Enterobacterales</taxon>
        <taxon>Morganellaceae</taxon>
        <taxon>Photorhabdus</taxon>
    </lineage>
</organism>
<dbReference type="Pfam" id="PF13953">
    <property type="entry name" value="PapC_C"/>
    <property type="match status" value="1"/>
</dbReference>
<sequence>MDLLLNKRWQLRMKELISAISRRSERPSTCRINQGISTSLTVSTRGVRLRFSPVFCRVMLVLLAGWSVQAAARDYFDPALLDFGSNSGQSVDLSQFETAGGQAPGTYRVDIYMNGAFFDSRDIIFQLGSGGNGELVPVLTPDLLAAAGVNISGTPALKVLPMDKPIDGPLSKFIPQATARLNFSQMRLNLGVPQIAMKPSTGEQVDPKLWQEGIPAFLLNYNINGSQNRRSQFGNKQTGQSLFGSFNSGLNLGAWRLRNTATYSYSAQTYNRYDSLNDAVKKTTQSQQRWNFLQTYLQRDVVALRSDLTIGDTSTGSVAGQVFDGFPYRGVGLATSDPMMSGGQSYFSPIISGIAKSNAQITVTQNGNVIYQTNVAPGPFRITDLVGSSTSGDLQVTITEADGTHHGFSQAYSSLPIMLRQGRFKYEVAAGRYHQSGRYTRGIREPVFGMASLIYGLPGNVTVYGGGLVAQSYQSAALGAGLSLGMMGALSTDVTTSRTRLQNTTDTLRGESYRAKYSKNMMTTGTTVDLTAYRYSTRNYLSFSDANTQGYSSWEGLPPWISERRRSSWQMSLSQSLPGNYSLWLSGQRDNYWGSSKTNTTLSMGLSGSFSKVSWGLNYSIDRTRGNGDWPENRQVSLNLNVPLSLFGSYAVLNNAYANYSLSHDSTGRSSNQLGVGGSILDDNSLSWNVSQSQANQGQGNSGSVSMGYRDAFGQASLGYNYDSQGGRGVNYGFSGGLLAHQHGITLASRIGDAAVLVRTAGVEGIRVMNSSQVTTNRWGYAVVPYARTYNRNSISLDPSSLPEGASMMQGSKNVFPTQGAVVMLDYPVRIGQQLMMNLTHNGKPVPFGAMAMLKGDTNPGLAAIVGEGGQVYLSGMPLNGVLKVKWGNAPDSQCEVAFNLGEPPMKKVDKSWNPMKQLNETCR</sequence>
<keyword evidence="8 10" id="KW-0472">Membrane</keyword>
<evidence type="ECO:0000259" key="12">
    <source>
        <dbReference type="Pfam" id="PF13954"/>
    </source>
</evidence>
<accession>A0A7C9KEH1</accession>
<comment type="similarity">
    <text evidence="2 10">Belongs to the fimbrial export usher family.</text>
</comment>
<protein>
    <submittedName>
        <fullName evidence="13">Fimbria/pilus outer membrane usher protein</fullName>
    </submittedName>
</protein>
<evidence type="ECO:0000256" key="1">
    <source>
        <dbReference type="ARBA" id="ARBA00004571"/>
    </source>
</evidence>
<dbReference type="AlphaFoldDB" id="A0A7C9KEH1"/>
<evidence type="ECO:0000256" key="9">
    <source>
        <dbReference type="ARBA" id="ARBA00023237"/>
    </source>
</evidence>
<evidence type="ECO:0000256" key="5">
    <source>
        <dbReference type="ARBA" id="ARBA00022558"/>
    </source>
</evidence>
<dbReference type="InterPro" id="IPR025885">
    <property type="entry name" value="PapC_N"/>
</dbReference>
<evidence type="ECO:0000256" key="7">
    <source>
        <dbReference type="ARBA" id="ARBA00022729"/>
    </source>
</evidence>
<gene>
    <name evidence="13" type="ORF">GEA64_15185</name>
</gene>
<dbReference type="GO" id="GO:0009279">
    <property type="term" value="C:cell outer membrane"/>
    <property type="evidence" value="ECO:0007669"/>
    <property type="project" value="UniProtKB-SubCell"/>
</dbReference>
<dbReference type="Pfam" id="PF00577">
    <property type="entry name" value="Usher"/>
    <property type="match status" value="1"/>
</dbReference>
<dbReference type="Gene3D" id="2.60.40.2070">
    <property type="match status" value="1"/>
</dbReference>
<feature type="domain" description="PapC-like C-terminal" evidence="11">
    <location>
        <begin position="836"/>
        <end position="902"/>
    </location>
</feature>
<evidence type="ECO:0000313" key="13">
    <source>
        <dbReference type="EMBL" id="MQL49222.1"/>
    </source>
</evidence>
<dbReference type="Gene3D" id="2.60.40.2610">
    <property type="entry name" value="Outer membrane usher protein FimD, plug domain"/>
    <property type="match status" value="1"/>
</dbReference>
<dbReference type="Gene3D" id="3.10.20.410">
    <property type="match status" value="1"/>
</dbReference>
<comment type="caution">
    <text evidence="13">The sequence shown here is derived from an EMBL/GenBank/DDBJ whole genome shotgun (WGS) entry which is preliminary data.</text>
</comment>
<evidence type="ECO:0000256" key="4">
    <source>
        <dbReference type="ARBA" id="ARBA00022452"/>
    </source>
</evidence>
<dbReference type="InterPro" id="IPR018030">
    <property type="entry name" value="Fimbrial_membr_usher_CS"/>
</dbReference>
<evidence type="ECO:0000256" key="6">
    <source>
        <dbReference type="ARBA" id="ARBA00022692"/>
    </source>
</evidence>
<dbReference type="EMBL" id="WHZZ01000005">
    <property type="protein sequence ID" value="MQL49222.1"/>
    <property type="molecule type" value="Genomic_DNA"/>
</dbReference>
<evidence type="ECO:0000259" key="11">
    <source>
        <dbReference type="Pfam" id="PF13953"/>
    </source>
</evidence>
<dbReference type="Gene3D" id="2.60.40.3110">
    <property type="match status" value="1"/>
</dbReference>
<dbReference type="PROSITE" id="PS01151">
    <property type="entry name" value="FIMBRIAL_USHER"/>
    <property type="match status" value="1"/>
</dbReference>